<sequence length="139" mass="16662">MDQHVNDTPLKEYSKEKREALFQPSEPWKDADRGPFEAWWAATKELPLHSTLMMNSNAGLRDRAYVLWDEDRLKEYNLFKFFTENNPDSELELEDTEEEQLAMLKSFDARSRIWQRNGRGYWSEGDESRIQWPKVICRQ</sequence>
<dbReference type="Proteomes" id="UP001642406">
    <property type="component" value="Unassembled WGS sequence"/>
</dbReference>
<feature type="compositionally biased region" description="Basic and acidic residues" evidence="1">
    <location>
        <begin position="1"/>
        <end position="20"/>
    </location>
</feature>
<organism evidence="2 3">
    <name type="scientific">Sporothrix bragantina</name>
    <dbReference type="NCBI Taxonomy" id="671064"/>
    <lineage>
        <taxon>Eukaryota</taxon>
        <taxon>Fungi</taxon>
        <taxon>Dikarya</taxon>
        <taxon>Ascomycota</taxon>
        <taxon>Pezizomycotina</taxon>
        <taxon>Sordariomycetes</taxon>
        <taxon>Sordariomycetidae</taxon>
        <taxon>Ophiostomatales</taxon>
        <taxon>Ophiostomataceae</taxon>
        <taxon>Sporothrix</taxon>
    </lineage>
</organism>
<accession>A0ABP0ATH7</accession>
<keyword evidence="3" id="KW-1185">Reference proteome</keyword>
<evidence type="ECO:0000313" key="3">
    <source>
        <dbReference type="Proteomes" id="UP001642406"/>
    </source>
</evidence>
<gene>
    <name evidence="2" type="ORF">SBRCBS47491_000819</name>
</gene>
<dbReference type="EMBL" id="CAWUHC010000004">
    <property type="protein sequence ID" value="CAK7210543.1"/>
    <property type="molecule type" value="Genomic_DNA"/>
</dbReference>
<proteinExistence type="predicted"/>
<comment type="caution">
    <text evidence="2">The sequence shown here is derived from an EMBL/GenBank/DDBJ whole genome shotgun (WGS) entry which is preliminary data.</text>
</comment>
<reference evidence="2 3" key="1">
    <citation type="submission" date="2024-01" db="EMBL/GenBank/DDBJ databases">
        <authorList>
            <person name="Allen C."/>
            <person name="Tagirdzhanova G."/>
        </authorList>
    </citation>
    <scope>NUCLEOTIDE SEQUENCE [LARGE SCALE GENOMIC DNA]</scope>
</reference>
<protein>
    <submittedName>
        <fullName evidence="2">Uncharacterized protein</fullName>
    </submittedName>
</protein>
<feature type="region of interest" description="Disordered" evidence="1">
    <location>
        <begin position="1"/>
        <end position="32"/>
    </location>
</feature>
<evidence type="ECO:0000313" key="2">
    <source>
        <dbReference type="EMBL" id="CAK7210543.1"/>
    </source>
</evidence>
<name>A0ABP0ATH7_9PEZI</name>
<evidence type="ECO:0000256" key="1">
    <source>
        <dbReference type="SAM" id="MobiDB-lite"/>
    </source>
</evidence>